<evidence type="ECO:0000256" key="6">
    <source>
        <dbReference type="SAM" id="MobiDB-lite"/>
    </source>
</evidence>
<evidence type="ECO:0000259" key="7">
    <source>
        <dbReference type="PROSITE" id="PS50103"/>
    </source>
</evidence>
<dbReference type="GO" id="GO:0071007">
    <property type="term" value="C:U2-type catalytic step 2 spliceosome"/>
    <property type="evidence" value="ECO:0007669"/>
    <property type="project" value="TreeGrafter"/>
</dbReference>
<evidence type="ECO:0000256" key="3">
    <source>
        <dbReference type="ARBA" id="ARBA00022833"/>
    </source>
</evidence>
<gene>
    <name evidence="8" type="ORF">TrRE_jg1219</name>
</gene>
<reference evidence="8" key="1">
    <citation type="submission" date="2022-07" db="EMBL/GenBank/DDBJ databases">
        <title>Genome analysis of Parmales, a sister group of diatoms, reveals the evolutionary specialization of diatoms from phago-mixotrophs to photoautotrophs.</title>
        <authorList>
            <person name="Ban H."/>
            <person name="Sato S."/>
            <person name="Yoshikawa S."/>
            <person name="Kazumasa Y."/>
            <person name="Nakamura Y."/>
            <person name="Ichinomiya M."/>
            <person name="Saitoh K."/>
            <person name="Sato N."/>
            <person name="Blanc-Mathieu R."/>
            <person name="Endo H."/>
            <person name="Kuwata A."/>
            <person name="Ogata H."/>
        </authorList>
    </citation>
    <scope>NUCLEOTIDE SEQUENCE</scope>
</reference>
<evidence type="ECO:0000256" key="2">
    <source>
        <dbReference type="ARBA" id="ARBA00022771"/>
    </source>
</evidence>
<proteinExistence type="predicted"/>
<evidence type="ECO:0000313" key="8">
    <source>
        <dbReference type="EMBL" id="GMH51720.1"/>
    </source>
</evidence>
<feature type="domain" description="C3H1-type" evidence="7">
    <location>
        <begin position="161"/>
        <end position="188"/>
    </location>
</feature>
<feature type="zinc finger region" description="C3H1-type" evidence="5">
    <location>
        <begin position="161"/>
        <end position="188"/>
    </location>
</feature>
<dbReference type="Gene3D" id="4.10.1000.10">
    <property type="entry name" value="Zinc finger, CCCH-type"/>
    <property type="match status" value="1"/>
</dbReference>
<keyword evidence="9" id="KW-1185">Reference proteome</keyword>
<dbReference type="InterPro" id="IPR000571">
    <property type="entry name" value="Znf_CCCH"/>
</dbReference>
<dbReference type="SMART" id="SM00356">
    <property type="entry name" value="ZnF_C3H1"/>
    <property type="match status" value="1"/>
</dbReference>
<dbReference type="EMBL" id="BRXZ01004581">
    <property type="protein sequence ID" value="GMH51720.1"/>
    <property type="molecule type" value="Genomic_DNA"/>
</dbReference>
<dbReference type="Proteomes" id="UP001165082">
    <property type="component" value="Unassembled WGS sequence"/>
</dbReference>
<accession>A0A9W6ZK27</accession>
<dbReference type="Pfam" id="PF00642">
    <property type="entry name" value="zf-CCCH"/>
    <property type="match status" value="1"/>
</dbReference>
<feature type="region of interest" description="Disordered" evidence="6">
    <location>
        <begin position="186"/>
        <end position="236"/>
    </location>
</feature>
<dbReference type="GO" id="GO:0036002">
    <property type="term" value="F:pre-mRNA binding"/>
    <property type="evidence" value="ECO:0007669"/>
    <property type="project" value="TreeGrafter"/>
</dbReference>
<sequence>MTERGMQRKADGNKQSWESADTPIICETCLGDNAYVRMTKEPHGNACKICEKPFTVFRWKAGSKGRFKSTIICQTCAKMKNVCQTCIFDLQYGLPVQLRDKVLEEYGAGSSLVAIPQSDANREWHASQHEQAVSRGGAMVQSEAANAALMKLARKGPRYERNLPKLCSFFAKGECNRGTRCPFRHEKGREGEGKGNMDQDIRNRFYGKSDKNADKGEEKFDRIKQQNQPPADPSIKSVWVGGAGMGVGPQWEQLISSAFYAYGEVTGVKTVPGSRPFAF</sequence>
<name>A0A9W6ZK27_9STRA</name>
<evidence type="ECO:0000313" key="9">
    <source>
        <dbReference type="Proteomes" id="UP001165082"/>
    </source>
</evidence>
<dbReference type="InterPro" id="IPR039171">
    <property type="entry name" value="Cwc2/Slt11"/>
</dbReference>
<keyword evidence="3 5" id="KW-0862">Zinc</keyword>
<evidence type="ECO:0000256" key="4">
    <source>
        <dbReference type="ARBA" id="ARBA00022884"/>
    </source>
</evidence>
<dbReference type="PROSITE" id="PS50103">
    <property type="entry name" value="ZF_C3H1"/>
    <property type="match status" value="1"/>
</dbReference>
<dbReference type="InterPro" id="IPR048995">
    <property type="entry name" value="STL11/RBM22-like_N"/>
</dbReference>
<dbReference type="GO" id="GO:0071006">
    <property type="term" value="C:U2-type catalytic step 1 spliceosome"/>
    <property type="evidence" value="ECO:0007669"/>
    <property type="project" value="TreeGrafter"/>
</dbReference>
<keyword evidence="4" id="KW-0694">RNA-binding</keyword>
<dbReference type="GO" id="GO:0008270">
    <property type="term" value="F:zinc ion binding"/>
    <property type="evidence" value="ECO:0007669"/>
    <property type="project" value="UniProtKB-KW"/>
</dbReference>
<keyword evidence="2 5" id="KW-0863">Zinc-finger</keyword>
<dbReference type="Pfam" id="PF21369">
    <property type="entry name" value="STL11_N"/>
    <property type="match status" value="1"/>
</dbReference>
<keyword evidence="1 5" id="KW-0479">Metal-binding</keyword>
<dbReference type="PANTHER" id="PTHR14089:SF6">
    <property type="entry name" value="PRE-MRNA-SPLICING FACTOR RBM22"/>
    <property type="match status" value="1"/>
</dbReference>
<protein>
    <recommendedName>
        <fullName evidence="7">C3H1-type domain-containing protein</fullName>
    </recommendedName>
</protein>
<dbReference type="OrthoDB" id="10259600at2759"/>
<dbReference type="PANTHER" id="PTHR14089">
    <property type="entry name" value="PRE-MRNA-SPLICING FACTOR RBM22"/>
    <property type="match status" value="1"/>
</dbReference>
<dbReference type="InterPro" id="IPR036855">
    <property type="entry name" value="Znf_CCCH_sf"/>
</dbReference>
<dbReference type="AlphaFoldDB" id="A0A9W6ZK27"/>
<feature type="non-terminal residue" evidence="8">
    <location>
        <position position="279"/>
    </location>
</feature>
<organism evidence="8 9">
    <name type="scientific">Triparma retinervis</name>
    <dbReference type="NCBI Taxonomy" id="2557542"/>
    <lineage>
        <taxon>Eukaryota</taxon>
        <taxon>Sar</taxon>
        <taxon>Stramenopiles</taxon>
        <taxon>Ochrophyta</taxon>
        <taxon>Bolidophyceae</taxon>
        <taxon>Parmales</taxon>
        <taxon>Triparmaceae</taxon>
        <taxon>Triparma</taxon>
    </lineage>
</organism>
<comment type="caution">
    <text evidence="8">The sequence shown here is derived from an EMBL/GenBank/DDBJ whole genome shotgun (WGS) entry which is preliminary data.</text>
</comment>
<evidence type="ECO:0000256" key="5">
    <source>
        <dbReference type="PROSITE-ProRule" id="PRU00723"/>
    </source>
</evidence>
<dbReference type="GO" id="GO:0000974">
    <property type="term" value="C:Prp19 complex"/>
    <property type="evidence" value="ECO:0007669"/>
    <property type="project" value="TreeGrafter"/>
</dbReference>
<feature type="compositionally biased region" description="Basic and acidic residues" evidence="6">
    <location>
        <begin position="186"/>
        <end position="224"/>
    </location>
</feature>
<dbReference type="SUPFAM" id="SSF90229">
    <property type="entry name" value="CCCH zinc finger"/>
    <property type="match status" value="1"/>
</dbReference>
<evidence type="ECO:0000256" key="1">
    <source>
        <dbReference type="ARBA" id="ARBA00022723"/>
    </source>
</evidence>
<dbReference type="GO" id="GO:0017070">
    <property type="term" value="F:U6 snRNA binding"/>
    <property type="evidence" value="ECO:0007669"/>
    <property type="project" value="TreeGrafter"/>
</dbReference>